<feature type="non-terminal residue" evidence="1">
    <location>
        <position position="1"/>
    </location>
</feature>
<evidence type="ECO:0000313" key="2">
    <source>
        <dbReference type="Proteomes" id="UP001362999"/>
    </source>
</evidence>
<evidence type="ECO:0000313" key="1">
    <source>
        <dbReference type="EMBL" id="KAK7002081.1"/>
    </source>
</evidence>
<keyword evidence="2" id="KW-1185">Reference proteome</keyword>
<comment type="caution">
    <text evidence="1">The sequence shown here is derived from an EMBL/GenBank/DDBJ whole genome shotgun (WGS) entry which is preliminary data.</text>
</comment>
<proteinExistence type="predicted"/>
<reference evidence="1 2" key="1">
    <citation type="journal article" date="2024" name="J Genomics">
        <title>Draft genome sequencing and assembly of Favolaschia claudopus CIRM-BRFM 2984 isolated from oak limbs.</title>
        <authorList>
            <person name="Navarro D."/>
            <person name="Drula E."/>
            <person name="Chaduli D."/>
            <person name="Cazenave R."/>
            <person name="Ahrendt S."/>
            <person name="Wang J."/>
            <person name="Lipzen A."/>
            <person name="Daum C."/>
            <person name="Barry K."/>
            <person name="Grigoriev I.V."/>
            <person name="Favel A."/>
            <person name="Rosso M.N."/>
            <person name="Martin F."/>
        </authorList>
    </citation>
    <scope>NUCLEOTIDE SEQUENCE [LARGE SCALE GENOMIC DNA]</scope>
    <source>
        <strain evidence="1 2">CIRM-BRFM 2984</strain>
    </source>
</reference>
<protein>
    <submittedName>
        <fullName evidence="1">Uncharacterized protein</fullName>
    </submittedName>
</protein>
<dbReference type="Proteomes" id="UP001362999">
    <property type="component" value="Unassembled WGS sequence"/>
</dbReference>
<dbReference type="EMBL" id="JAWWNJ010000080">
    <property type="protein sequence ID" value="KAK7002081.1"/>
    <property type="molecule type" value="Genomic_DNA"/>
</dbReference>
<gene>
    <name evidence="1" type="ORF">R3P38DRAFT_2557403</name>
</gene>
<organism evidence="1 2">
    <name type="scientific">Favolaschia claudopus</name>
    <dbReference type="NCBI Taxonomy" id="2862362"/>
    <lineage>
        <taxon>Eukaryota</taxon>
        <taxon>Fungi</taxon>
        <taxon>Dikarya</taxon>
        <taxon>Basidiomycota</taxon>
        <taxon>Agaricomycotina</taxon>
        <taxon>Agaricomycetes</taxon>
        <taxon>Agaricomycetidae</taxon>
        <taxon>Agaricales</taxon>
        <taxon>Marasmiineae</taxon>
        <taxon>Mycenaceae</taxon>
        <taxon>Favolaschia</taxon>
    </lineage>
</organism>
<name>A0AAW0A8S3_9AGAR</name>
<accession>A0AAW0A8S3</accession>
<sequence>KNFKFPKQHFLVHALDDVRTKGVLRNGTTRTGEGTHREVKQHYRQTNMRNAEAQIAVRDEDKEVVAQTRLIIDDFFKVNSHIDSQSGLNTSDESDAEKKTAELTHDSNQWIFGSPLQYGDSRSYEDLYGGNNPVYRELDPRLRDFLHNQFPEESVAYEDNIAAMLQCVYVSYQSTDDWTNAEDILVQDRPAVRLCLRDRGSHARVCAP</sequence>
<dbReference type="AlphaFoldDB" id="A0AAW0A8S3"/>